<feature type="region of interest" description="Disordered" evidence="1">
    <location>
        <begin position="186"/>
        <end position="223"/>
    </location>
</feature>
<gene>
    <name evidence="4" type="ORF">PACLA_8A089534</name>
</gene>
<dbReference type="AlphaFoldDB" id="A0A6S7HBF3"/>
<dbReference type="Proteomes" id="UP001152795">
    <property type="component" value="Unassembled WGS sequence"/>
</dbReference>
<feature type="transmembrane region" description="Helical" evidence="2">
    <location>
        <begin position="141"/>
        <end position="165"/>
    </location>
</feature>
<sequence length="244" mass="26817">MKPTVYQFVLLVCILEKKIECVSSCGSGQYYSDDIPGCVGCPANCDDQYARDIERCKEACEKKTTSTPRQIKTKVPKSTSKPQFTSTPSLFKIPSTTKHFKTTVAEKFITPNKTQPFKNTSLSADSEFSEKASSTVNSVHLGLAVSLGVSATFMVCLVLLVAYMWRCSRKSGVESHDNVAEIESGIILSSTPSQEPSPVTIKRSHSEQNSSIEEIDGSPETKNLIISVPEDNYMSSLHLEENEN</sequence>
<evidence type="ECO:0000313" key="4">
    <source>
        <dbReference type="EMBL" id="CAB3993540.1"/>
    </source>
</evidence>
<name>A0A6S7HBF3_PARCT</name>
<keyword evidence="2" id="KW-0472">Membrane</keyword>
<feature type="chain" id="PRO_5043557209" evidence="3">
    <location>
        <begin position="22"/>
        <end position="244"/>
    </location>
</feature>
<feature type="compositionally biased region" description="Polar residues" evidence="1">
    <location>
        <begin position="187"/>
        <end position="197"/>
    </location>
</feature>
<keyword evidence="3" id="KW-0732">Signal</keyword>
<evidence type="ECO:0000256" key="3">
    <source>
        <dbReference type="SAM" id="SignalP"/>
    </source>
</evidence>
<reference evidence="4" key="1">
    <citation type="submission" date="2020-04" db="EMBL/GenBank/DDBJ databases">
        <authorList>
            <person name="Alioto T."/>
            <person name="Alioto T."/>
            <person name="Gomez Garrido J."/>
        </authorList>
    </citation>
    <scope>NUCLEOTIDE SEQUENCE</scope>
    <source>
        <strain evidence="4">A484AB</strain>
    </source>
</reference>
<dbReference type="EMBL" id="CACRXK020002278">
    <property type="protein sequence ID" value="CAB3993540.1"/>
    <property type="molecule type" value="Genomic_DNA"/>
</dbReference>
<evidence type="ECO:0000256" key="1">
    <source>
        <dbReference type="SAM" id="MobiDB-lite"/>
    </source>
</evidence>
<dbReference type="OrthoDB" id="10642454at2759"/>
<protein>
    <submittedName>
        <fullName evidence="4">Uncharacterized protein</fullName>
    </submittedName>
</protein>
<accession>A0A6S7HBF3</accession>
<evidence type="ECO:0000256" key="2">
    <source>
        <dbReference type="SAM" id="Phobius"/>
    </source>
</evidence>
<keyword evidence="2" id="KW-0812">Transmembrane</keyword>
<evidence type="ECO:0000313" key="5">
    <source>
        <dbReference type="Proteomes" id="UP001152795"/>
    </source>
</evidence>
<organism evidence="4 5">
    <name type="scientific">Paramuricea clavata</name>
    <name type="common">Red gorgonian</name>
    <name type="synonym">Violescent sea-whip</name>
    <dbReference type="NCBI Taxonomy" id="317549"/>
    <lineage>
        <taxon>Eukaryota</taxon>
        <taxon>Metazoa</taxon>
        <taxon>Cnidaria</taxon>
        <taxon>Anthozoa</taxon>
        <taxon>Octocorallia</taxon>
        <taxon>Malacalcyonacea</taxon>
        <taxon>Plexauridae</taxon>
        <taxon>Paramuricea</taxon>
    </lineage>
</organism>
<feature type="signal peptide" evidence="3">
    <location>
        <begin position="1"/>
        <end position="21"/>
    </location>
</feature>
<keyword evidence="5" id="KW-1185">Reference proteome</keyword>
<comment type="caution">
    <text evidence="4">The sequence shown here is derived from an EMBL/GenBank/DDBJ whole genome shotgun (WGS) entry which is preliminary data.</text>
</comment>
<proteinExistence type="predicted"/>
<keyword evidence="2" id="KW-1133">Transmembrane helix</keyword>